<dbReference type="EMBL" id="KE356560">
    <property type="protein sequence ID" value="ERG91274.1"/>
    <property type="molecule type" value="Genomic_DNA"/>
</dbReference>
<accession>U1MN78</accession>
<dbReference type="HOGENOM" id="CLU_2911457_0_0_2"/>
<evidence type="ECO:0000313" key="2">
    <source>
        <dbReference type="Proteomes" id="UP000030649"/>
    </source>
</evidence>
<gene>
    <name evidence="1" type="ORF">J07HQW1_01308</name>
</gene>
<sequence length="61" mass="7276">MDTLRSLLYWGETKGLLPDDLHIAAESPDTDDDDDIAHRYVDPDRLHKHLNWLKKYEWGQR</sequence>
<name>U1MN78_9EURY</name>
<evidence type="ECO:0000313" key="1">
    <source>
        <dbReference type="EMBL" id="ERG91274.1"/>
    </source>
</evidence>
<organism evidence="1 2">
    <name type="scientific">Haloquadratum walsbyi J07HQW1</name>
    <dbReference type="NCBI Taxonomy" id="1238424"/>
    <lineage>
        <taxon>Archaea</taxon>
        <taxon>Methanobacteriati</taxon>
        <taxon>Methanobacteriota</taxon>
        <taxon>Stenosarchaea group</taxon>
        <taxon>Halobacteria</taxon>
        <taxon>Halobacteriales</taxon>
        <taxon>Haloferacaceae</taxon>
        <taxon>Haloquadratum</taxon>
    </lineage>
</organism>
<proteinExistence type="predicted"/>
<reference evidence="1 2" key="1">
    <citation type="journal article" date="2013" name="PLoS ONE">
        <title>Assembly-driven community genomics of a hypersaline microbial ecosystem.</title>
        <authorList>
            <person name="Podell S."/>
            <person name="Ugalde J.A."/>
            <person name="Narasingarao P."/>
            <person name="Banfield J.F."/>
            <person name="Heidelberg K.B."/>
            <person name="Allen E.E."/>
        </authorList>
    </citation>
    <scope>NUCLEOTIDE SEQUENCE [LARGE SCALE GENOMIC DNA]</scope>
    <source>
        <strain evidence="2">J07HQW1</strain>
    </source>
</reference>
<protein>
    <submittedName>
        <fullName evidence="1">Uncharacterized protein</fullName>
    </submittedName>
</protein>
<dbReference type="AlphaFoldDB" id="U1MN78"/>
<dbReference type="Proteomes" id="UP000030649">
    <property type="component" value="Unassembled WGS sequence"/>
</dbReference>